<dbReference type="EMBL" id="CP124585">
    <property type="protein sequence ID" value="WZE68562.1"/>
    <property type="molecule type" value="Genomic_DNA"/>
</dbReference>
<gene>
    <name evidence="2" type="ORF">QA540_09375</name>
</gene>
<proteinExistence type="predicted"/>
<sequence>MTNLNDVVVDINSLKLKVDALNHLAFSNLETIENRLEQDWVTENYTLKKMTEEQVEDLYILSTVISDIWKSVERLQDEIKKADTSQDTLASDEVPARESNDY</sequence>
<evidence type="ECO:0000313" key="2">
    <source>
        <dbReference type="EMBL" id="WZE68562.1"/>
    </source>
</evidence>
<dbReference type="RefSeq" id="WP_420496203.1">
    <property type="nucleotide sequence ID" value="NZ_CP124585.1"/>
</dbReference>
<evidence type="ECO:0000256" key="1">
    <source>
        <dbReference type="SAM" id="MobiDB-lite"/>
    </source>
</evidence>
<accession>A0AAU6REM4</accession>
<dbReference type="AlphaFoldDB" id="A0AAU6REM4"/>
<name>A0AAU6REM4_9STAP</name>
<feature type="region of interest" description="Disordered" evidence="1">
    <location>
        <begin position="80"/>
        <end position="102"/>
    </location>
</feature>
<reference evidence="2" key="1">
    <citation type="submission" date="2023-04" db="EMBL/GenBank/DDBJ databases">
        <title>Macrococci isolated from food, foodproducing animals, and human clinical materials.</title>
        <authorList>
            <person name="Maslanova I."/>
            <person name="Svec P."/>
            <person name="Sedlacek I."/>
            <person name="Novakova D."/>
            <person name="Keller J.E."/>
            <person name="Schwendener S."/>
            <person name="Finstrlova A."/>
            <person name="Botka T."/>
            <person name="Kovarovic V."/>
            <person name="Petras P."/>
            <person name="Perreten V."/>
            <person name="Pantucek R."/>
        </authorList>
    </citation>
    <scope>NUCLEOTIDE SEQUENCE</scope>
    <source>
        <strain evidence="2">NRL/St 13/116</strain>
    </source>
</reference>
<protein>
    <submittedName>
        <fullName evidence="2">Uncharacterized protein</fullName>
    </submittedName>
</protein>
<organism evidence="2">
    <name type="scientific">Macrococcus psychrotolerans</name>
    <dbReference type="NCBI Taxonomy" id="3039389"/>
    <lineage>
        <taxon>Bacteria</taxon>
        <taxon>Bacillati</taxon>
        <taxon>Bacillota</taxon>
        <taxon>Bacilli</taxon>
        <taxon>Bacillales</taxon>
        <taxon>Staphylococcaceae</taxon>
        <taxon>Macrococcus</taxon>
    </lineage>
</organism>